<gene>
    <name evidence="1" type="ORF">SU10_0113</name>
</gene>
<evidence type="ECO:0000313" key="1">
    <source>
        <dbReference type="EMBL" id="AJA90911.1"/>
    </source>
</evidence>
<keyword evidence="2" id="KW-1185">Reference proteome</keyword>
<dbReference type="Proteomes" id="UP000031602">
    <property type="component" value="Segment"/>
</dbReference>
<protein>
    <submittedName>
        <fullName evidence="1">Uncharacterized protein</fullName>
    </submittedName>
</protein>
<dbReference type="EMBL" id="KM044272">
    <property type="protein sequence ID" value="AJA90911.1"/>
    <property type="molecule type" value="Genomic_DNA"/>
</dbReference>
<dbReference type="KEGG" id="vg:24725314"/>
<sequence length="78" mass="9139">MKVNIKSDRTMLRLNNMKPGILFERKDSLYIRTDTLYADNYVNCVDVVTGKLMPFKRDEVCQVRSDLHITNIEAKDED</sequence>
<organism evidence="1 2">
    <name type="scientific">Escherichia phage vB_EcoP_SU10</name>
    <dbReference type="NCBI Taxonomy" id="1519788"/>
    <lineage>
        <taxon>Viruses</taxon>
        <taxon>Duplodnaviria</taxon>
        <taxon>Heunggongvirae</taxon>
        <taxon>Uroviricota</taxon>
        <taxon>Caudoviricetes</taxon>
        <taxon>Mktvariviridae</taxon>
        <taxon>Gordonclarkvirinae</taxon>
        <taxon>Kuravirus</taxon>
        <taxon>Kuravirus CHD5UKE1</taxon>
        <taxon>Kuravirus SU10</taxon>
    </lineage>
</organism>
<dbReference type="GeneID" id="24725314"/>
<name>A0A0B4SVJ6_9CAUD</name>
<proteinExistence type="predicted"/>
<evidence type="ECO:0000313" key="2">
    <source>
        <dbReference type="Proteomes" id="UP000031602"/>
    </source>
</evidence>
<accession>A0A0B4SVJ6</accession>
<reference evidence="1 2" key="1">
    <citation type="journal article" date="2014" name="PLoS ONE">
        <title>Genomic, Proteomic, Morphological, and Phylogenetic Analyses of vB_EcoP_SU10, a Podoviridae Phage with C3 Morphology.</title>
        <authorList>
            <person name="Mirzaei M.K."/>
            <person name="Eriksson H."/>
            <person name="Kasuga K."/>
            <person name="Haggard-Ljungquist E."/>
            <person name="Nilsson A.S."/>
        </authorList>
    </citation>
    <scope>NUCLEOTIDE SEQUENCE [LARGE SCALE GENOMIC DNA]</scope>
</reference>
<dbReference type="OrthoDB" id="20968at10239"/>
<dbReference type="RefSeq" id="YP_009152964.1">
    <property type="nucleotide sequence ID" value="NC_027395.1"/>
</dbReference>